<reference evidence="8" key="2">
    <citation type="submission" date="2018-10" db="EMBL/GenBank/DDBJ databases">
        <title>Effector identification in a new, highly contiguous assembly of the strawberry crown rot pathogen Phytophthora cactorum.</title>
        <authorList>
            <person name="Armitage A.D."/>
            <person name="Nellist C.F."/>
            <person name="Bates H."/>
            <person name="Vickerstaff R.J."/>
            <person name="Harrison R.J."/>
        </authorList>
    </citation>
    <scope>NUCLEOTIDE SEQUENCE</scope>
    <source>
        <strain evidence="8">4040</strain>
        <strain evidence="9">P421</strain>
    </source>
</reference>
<evidence type="ECO:0000256" key="3">
    <source>
        <dbReference type="ARBA" id="ARBA00022833"/>
    </source>
</evidence>
<dbReference type="InterPro" id="IPR019786">
    <property type="entry name" value="Zinc_finger_PHD-type_CS"/>
</dbReference>
<dbReference type="Proteomes" id="UP000736787">
    <property type="component" value="Unassembled WGS sequence"/>
</dbReference>
<dbReference type="VEuPathDB" id="FungiDB:PC110_g13062"/>
<feature type="domain" description="PHD-type" evidence="6">
    <location>
        <begin position="190"/>
        <end position="238"/>
    </location>
</feature>
<dbReference type="PROSITE" id="PS51293">
    <property type="entry name" value="SANT"/>
    <property type="match status" value="1"/>
</dbReference>
<evidence type="ECO:0000256" key="1">
    <source>
        <dbReference type="ARBA" id="ARBA00022723"/>
    </source>
</evidence>
<evidence type="ECO:0000313" key="11">
    <source>
        <dbReference type="Proteomes" id="UP000251314"/>
    </source>
</evidence>
<dbReference type="InterPro" id="IPR052819">
    <property type="entry name" value="Chromatin_regulatory_protein"/>
</dbReference>
<dbReference type="PROSITE" id="PS50016">
    <property type="entry name" value="ZF_PHD_2"/>
    <property type="match status" value="1"/>
</dbReference>
<dbReference type="PANTHER" id="PTHR47636">
    <property type="entry name" value="TRANSCRIPTIONAL REGULATORY PROTEIN RCO1"/>
    <property type="match status" value="1"/>
</dbReference>
<evidence type="ECO:0000259" key="6">
    <source>
        <dbReference type="PROSITE" id="PS50016"/>
    </source>
</evidence>
<dbReference type="PROSITE" id="PS01359">
    <property type="entry name" value="ZF_PHD_1"/>
    <property type="match status" value="1"/>
</dbReference>
<dbReference type="Gene3D" id="1.10.10.60">
    <property type="entry name" value="Homeodomain-like"/>
    <property type="match status" value="1"/>
</dbReference>
<proteinExistence type="predicted"/>
<evidence type="ECO:0000313" key="9">
    <source>
        <dbReference type="EMBL" id="KAG3207324.1"/>
    </source>
</evidence>
<dbReference type="Pfam" id="PF00628">
    <property type="entry name" value="PHD"/>
    <property type="match status" value="1"/>
</dbReference>
<evidence type="ECO:0000313" key="10">
    <source>
        <dbReference type="EMBL" id="RAW30565.1"/>
    </source>
</evidence>
<organism evidence="10 11">
    <name type="scientific">Phytophthora cactorum</name>
    <dbReference type="NCBI Taxonomy" id="29920"/>
    <lineage>
        <taxon>Eukaryota</taxon>
        <taxon>Sar</taxon>
        <taxon>Stramenopiles</taxon>
        <taxon>Oomycota</taxon>
        <taxon>Peronosporomycetes</taxon>
        <taxon>Peronosporales</taxon>
        <taxon>Peronosporaceae</taxon>
        <taxon>Phytophthora</taxon>
    </lineage>
</organism>
<dbReference type="EMBL" id="RCMV01001727">
    <property type="protein sequence ID" value="KAG3207324.1"/>
    <property type="molecule type" value="Genomic_DNA"/>
</dbReference>
<accession>A0A329S1J3</accession>
<feature type="compositionally biased region" description="Polar residues" evidence="5">
    <location>
        <begin position="373"/>
        <end position="385"/>
    </location>
</feature>
<dbReference type="OrthoDB" id="5876363at2759"/>
<dbReference type="CDD" id="cd15539">
    <property type="entry name" value="PHD1_AIRE"/>
    <property type="match status" value="1"/>
</dbReference>
<keyword evidence="1" id="KW-0479">Metal-binding</keyword>
<feature type="domain" description="SANT" evidence="7">
    <location>
        <begin position="109"/>
        <end position="148"/>
    </location>
</feature>
<dbReference type="PANTHER" id="PTHR47636:SF1">
    <property type="entry name" value="TRANSCRIPTIONAL REGULATORY PROTEIN RCO1"/>
    <property type="match status" value="1"/>
</dbReference>
<feature type="compositionally biased region" description="Basic residues" evidence="5">
    <location>
        <begin position="408"/>
        <end position="418"/>
    </location>
</feature>
<evidence type="ECO:0000256" key="4">
    <source>
        <dbReference type="PROSITE-ProRule" id="PRU00146"/>
    </source>
</evidence>
<protein>
    <submittedName>
        <fullName evidence="10">Uncharacterized protein</fullName>
    </submittedName>
</protein>
<dbReference type="EMBL" id="MJFZ01000363">
    <property type="protein sequence ID" value="RAW30565.1"/>
    <property type="molecule type" value="Genomic_DNA"/>
</dbReference>
<name>A0A329S1J3_9STRA</name>
<dbReference type="InterPro" id="IPR011011">
    <property type="entry name" value="Znf_FYVE_PHD"/>
</dbReference>
<dbReference type="InterPro" id="IPR017884">
    <property type="entry name" value="SANT_dom"/>
</dbReference>
<dbReference type="STRING" id="29920.A0A329S1J3"/>
<dbReference type="SMART" id="SM00249">
    <property type="entry name" value="PHD"/>
    <property type="match status" value="1"/>
</dbReference>
<evidence type="ECO:0000256" key="2">
    <source>
        <dbReference type="ARBA" id="ARBA00022771"/>
    </source>
</evidence>
<dbReference type="InterPro" id="IPR001965">
    <property type="entry name" value="Znf_PHD"/>
</dbReference>
<dbReference type="Proteomes" id="UP000251314">
    <property type="component" value="Unassembled WGS sequence"/>
</dbReference>
<feature type="compositionally biased region" description="Acidic residues" evidence="5">
    <location>
        <begin position="277"/>
        <end position="308"/>
    </location>
</feature>
<feature type="region of interest" description="Disordered" evidence="5">
    <location>
        <begin position="272"/>
        <end position="429"/>
    </location>
</feature>
<dbReference type="InterPro" id="IPR019787">
    <property type="entry name" value="Znf_PHD-finger"/>
</dbReference>
<evidence type="ECO:0000313" key="8">
    <source>
        <dbReference type="EMBL" id="KAG2890497.1"/>
    </source>
</evidence>
<dbReference type="Gene3D" id="3.30.40.10">
    <property type="entry name" value="Zinc/RING finger domain, C3HC4 (zinc finger)"/>
    <property type="match status" value="1"/>
</dbReference>
<dbReference type="AlphaFoldDB" id="A0A329S1J3"/>
<dbReference type="GO" id="GO:0006357">
    <property type="term" value="P:regulation of transcription by RNA polymerase II"/>
    <property type="evidence" value="ECO:0007669"/>
    <property type="project" value="TreeGrafter"/>
</dbReference>
<comment type="caution">
    <text evidence="10">The sequence shown here is derived from an EMBL/GenBank/DDBJ whole genome shotgun (WGS) entry which is preliminary data.</text>
</comment>
<evidence type="ECO:0000259" key="7">
    <source>
        <dbReference type="PROSITE" id="PS51293"/>
    </source>
</evidence>
<keyword evidence="11" id="KW-1185">Reference proteome</keyword>
<sequence length="429" mass="47928">MVAKKSAACRADIPPMLSQEQRDALVYTPQCRQRWGERQIKGAASLLKAEDVEEFLKEFAWLKETELALQCLFDGEFDVPKAVGLLHAARRERYKARRGQDKRLASEVFKDALAIHGKKFHLVKQALGAKVITREVVSKYYMWKRTDDFKMWWRHQKEKKTRKTKKEAERLRQWTDESDPETEASVVYHNRHCELCATGGSLLCCDGCPRAYHISCAQPPITKLNKDEDYFCSHCQDEFGGPIPMLVPSDESDHCMVYFPSLGVPRSLIESMTDASSYEEEDEQEDYSDDENENDGSCESSDDSDSDDNASKCRGTEELSLNGGNPGSLTDNESDSTCVKAASTLPAIDNTRTNKPELTPGPVAQSPAAKDSNGATEASSAVSTEHSVEASPVGTRRAPPAQSERPGSGRKRHRKMLAPRRIPPSRFDS</sequence>
<dbReference type="EMBL" id="RCMK01001647">
    <property type="protein sequence ID" value="KAG2890497.1"/>
    <property type="molecule type" value="Genomic_DNA"/>
</dbReference>
<dbReference type="GO" id="GO:0008270">
    <property type="term" value="F:zinc ion binding"/>
    <property type="evidence" value="ECO:0007669"/>
    <property type="project" value="UniProtKB-KW"/>
</dbReference>
<gene>
    <name evidence="10" type="ORF">PC110_g13062</name>
    <name evidence="8" type="ORF">PC117_g24451</name>
    <name evidence="9" type="ORF">PC129_g21465</name>
</gene>
<evidence type="ECO:0000256" key="5">
    <source>
        <dbReference type="SAM" id="MobiDB-lite"/>
    </source>
</evidence>
<keyword evidence="2 4" id="KW-0863">Zinc-finger</keyword>
<reference evidence="10 11" key="1">
    <citation type="submission" date="2018-01" db="EMBL/GenBank/DDBJ databases">
        <title>Draft genome of the strawberry crown rot pathogen Phytophthora cactorum.</title>
        <authorList>
            <person name="Armitage A.D."/>
            <person name="Lysoe E."/>
            <person name="Nellist C.F."/>
            <person name="Harrison R.J."/>
            <person name="Brurberg M.B."/>
        </authorList>
    </citation>
    <scope>NUCLEOTIDE SEQUENCE [LARGE SCALE GENOMIC DNA]</scope>
    <source>
        <strain evidence="10 11">10300</strain>
    </source>
</reference>
<feature type="compositionally biased region" description="Polar residues" evidence="5">
    <location>
        <begin position="327"/>
        <end position="337"/>
    </location>
</feature>
<dbReference type="GO" id="GO:0032221">
    <property type="term" value="C:Rpd3S complex"/>
    <property type="evidence" value="ECO:0007669"/>
    <property type="project" value="TreeGrafter"/>
</dbReference>
<dbReference type="SUPFAM" id="SSF57903">
    <property type="entry name" value="FYVE/PHD zinc finger"/>
    <property type="match status" value="1"/>
</dbReference>
<dbReference type="InterPro" id="IPR013083">
    <property type="entry name" value="Znf_RING/FYVE/PHD"/>
</dbReference>
<keyword evidence="3" id="KW-0862">Zinc</keyword>
<dbReference type="Proteomes" id="UP000760860">
    <property type="component" value="Unassembled WGS sequence"/>
</dbReference>